<feature type="coiled-coil region" evidence="1">
    <location>
        <begin position="125"/>
        <end position="152"/>
    </location>
</feature>
<sequence>MTAVFCGLYITKPVIVAPAATAPVKNTSPAAQLQAPPAPSKNAEVTNPPLLPNDSHLPGEPIDDTIASSPSPAGARDSFEETNLSVQHVIDAETPDGDISRIILDVPVLYQTRKLRWTANELGEARELLKQLQDHQEKSRQLRAEAASLLQSWNQLMERSIPDAGLRADSPSLPGNQAASANLPRPAGLDSNEAIQLKPAEK</sequence>
<keyword evidence="1" id="KW-0175">Coiled coil</keyword>
<dbReference type="Proteomes" id="UP000603141">
    <property type="component" value="Unassembled WGS sequence"/>
</dbReference>
<protein>
    <submittedName>
        <fullName evidence="3">Uncharacterized protein</fullName>
    </submittedName>
</protein>
<accession>A0A934VUJ1</accession>
<evidence type="ECO:0000313" key="4">
    <source>
        <dbReference type="Proteomes" id="UP000603141"/>
    </source>
</evidence>
<evidence type="ECO:0000256" key="1">
    <source>
        <dbReference type="SAM" id="Coils"/>
    </source>
</evidence>
<proteinExistence type="predicted"/>
<evidence type="ECO:0000313" key="3">
    <source>
        <dbReference type="EMBL" id="MBK1882592.1"/>
    </source>
</evidence>
<reference evidence="3" key="1">
    <citation type="submission" date="2021-01" db="EMBL/GenBank/DDBJ databases">
        <title>Modified the classification status of verrucomicrobia.</title>
        <authorList>
            <person name="Feng X."/>
        </authorList>
    </citation>
    <scope>NUCLEOTIDE SEQUENCE</scope>
    <source>
        <strain evidence="3">KCTC 22041</strain>
    </source>
</reference>
<gene>
    <name evidence="3" type="ORF">JIN85_09205</name>
</gene>
<comment type="caution">
    <text evidence="3">The sequence shown here is derived from an EMBL/GenBank/DDBJ whole genome shotgun (WGS) entry which is preliminary data.</text>
</comment>
<organism evidence="3 4">
    <name type="scientific">Luteolibacter pohnpeiensis</name>
    <dbReference type="NCBI Taxonomy" id="454153"/>
    <lineage>
        <taxon>Bacteria</taxon>
        <taxon>Pseudomonadati</taxon>
        <taxon>Verrucomicrobiota</taxon>
        <taxon>Verrucomicrobiia</taxon>
        <taxon>Verrucomicrobiales</taxon>
        <taxon>Verrucomicrobiaceae</taxon>
        <taxon>Luteolibacter</taxon>
    </lineage>
</organism>
<dbReference type="AlphaFoldDB" id="A0A934VUJ1"/>
<feature type="region of interest" description="Disordered" evidence="2">
    <location>
        <begin position="162"/>
        <end position="202"/>
    </location>
</feature>
<feature type="region of interest" description="Disordered" evidence="2">
    <location>
        <begin position="28"/>
        <end position="79"/>
    </location>
</feature>
<name>A0A934VUJ1_9BACT</name>
<evidence type="ECO:0000256" key="2">
    <source>
        <dbReference type="SAM" id="MobiDB-lite"/>
    </source>
</evidence>
<keyword evidence="4" id="KW-1185">Reference proteome</keyword>
<dbReference type="EMBL" id="JAENIJ010000012">
    <property type="protein sequence ID" value="MBK1882592.1"/>
    <property type="molecule type" value="Genomic_DNA"/>
</dbReference>